<feature type="domain" description="DUF6590" evidence="2">
    <location>
        <begin position="74"/>
        <end position="138"/>
    </location>
</feature>
<feature type="compositionally biased region" description="Polar residues" evidence="1">
    <location>
        <begin position="642"/>
        <end position="657"/>
    </location>
</feature>
<feature type="region of interest" description="Disordered" evidence="1">
    <location>
        <begin position="1"/>
        <end position="21"/>
    </location>
</feature>
<feature type="compositionally biased region" description="Acidic residues" evidence="1">
    <location>
        <begin position="404"/>
        <end position="413"/>
    </location>
</feature>
<feature type="compositionally biased region" description="Polar residues" evidence="1">
    <location>
        <begin position="299"/>
        <end position="313"/>
    </location>
</feature>
<feature type="compositionally biased region" description="Basic and acidic residues" evidence="1">
    <location>
        <begin position="372"/>
        <end position="403"/>
    </location>
</feature>
<evidence type="ECO:0000259" key="2">
    <source>
        <dbReference type="Pfam" id="PF20233"/>
    </source>
</evidence>
<feature type="compositionally biased region" description="Basic and acidic residues" evidence="1">
    <location>
        <begin position="315"/>
        <end position="333"/>
    </location>
</feature>
<feature type="compositionally biased region" description="Low complexity" evidence="1">
    <location>
        <begin position="234"/>
        <end position="251"/>
    </location>
</feature>
<feature type="region of interest" description="Disordered" evidence="1">
    <location>
        <begin position="234"/>
        <end position="420"/>
    </location>
</feature>
<sequence>MSGKAQYRGRTDRATVAQKRSDASSYNCVPRELWSDFFTTGQIFRIKHWDCTLRVYVVVEPGEESSRCLMIKTYQVAQPPRPLRGEEKLRQPIGARADKGAQPFSPKTRLNYGQDFEVAHSHPVCPLGHVLERDLSFFVEEYLKVQGKPAERKVLSSPPQPRPAPPVEQSHDMLVDTMVTDPPDVLPPDPREEADKALNALKVLPFPDEASAVSGPSGATGPSDVTETVVATEPTVVTEPTPAAEPAAATESSGAVEPSGVPEPIYCSATVESDEEGPTQSIDNQMERPDVGDIKNGIPSDNQEPGSPHQQAGSAEDKAPLLIEWHEEKDESQNHTAAQEDPVEQESLPVTIEITPAEPEPPDTSKVAEASALEKDNPDHEADQDLDDKHNLALDSTGQKDLDDPVDLLDELPDSSPVQCEPDPILDVFAFQVDSLLEEVNRFSNYVYPTVEDAEDSESAELTREATPIDLSNYQSTPEPFEVLYESINESTYSIDTESTPSVSPVVDLKPDWLDDWLQLTPHEIRACVCGRGTTPERSESVHTIATDDKSEGPLTPESTDLNASTGPTSSYHTPAAEFEMVSANEACEETDKIEVAASDIIFVGASSTQPSIFPKLDFSHGTTSILQPPAISGSIPRPFTKSLSDSDATTIVSSRA</sequence>
<feature type="region of interest" description="Disordered" evidence="1">
    <location>
        <begin position="532"/>
        <end position="573"/>
    </location>
</feature>
<feature type="region of interest" description="Disordered" evidence="1">
    <location>
        <begin position="630"/>
        <end position="657"/>
    </location>
</feature>
<dbReference type="InterPro" id="IPR046497">
    <property type="entry name" value="DUF6590"/>
</dbReference>
<accession>A0A5N5DPA4</accession>
<dbReference type="AlphaFoldDB" id="A0A5N5DPA4"/>
<feature type="compositionally biased region" description="Basic and acidic residues" evidence="1">
    <location>
        <begin position="535"/>
        <end position="552"/>
    </location>
</feature>
<protein>
    <recommendedName>
        <fullName evidence="2">DUF6590 domain-containing protein</fullName>
    </recommendedName>
</protein>
<dbReference type="OrthoDB" id="3559580at2759"/>
<proteinExistence type="predicted"/>
<name>A0A5N5DPA4_9PEZI</name>
<dbReference type="EMBL" id="VCHE01000006">
    <property type="protein sequence ID" value="KAB2579765.1"/>
    <property type="molecule type" value="Genomic_DNA"/>
</dbReference>
<gene>
    <name evidence="3" type="ORF">DBV05_g1766</name>
</gene>
<dbReference type="Pfam" id="PF20233">
    <property type="entry name" value="DUF6590"/>
    <property type="match status" value="1"/>
</dbReference>
<feature type="compositionally biased region" description="Polar residues" evidence="1">
    <location>
        <begin position="557"/>
        <end position="573"/>
    </location>
</feature>
<evidence type="ECO:0000313" key="3">
    <source>
        <dbReference type="EMBL" id="KAB2579765.1"/>
    </source>
</evidence>
<feature type="region of interest" description="Disordered" evidence="1">
    <location>
        <begin position="149"/>
        <end position="169"/>
    </location>
</feature>
<comment type="caution">
    <text evidence="3">The sequence shown here is derived from an EMBL/GenBank/DDBJ whole genome shotgun (WGS) entry which is preliminary data.</text>
</comment>
<reference evidence="3 4" key="1">
    <citation type="journal article" date="2019" name="Sci. Rep.">
        <title>A multi-omics analysis of the grapevine pathogen Lasiodiplodia theobromae reveals that temperature affects the expression of virulence- and pathogenicity-related genes.</title>
        <authorList>
            <person name="Felix C."/>
            <person name="Meneses R."/>
            <person name="Goncalves M.F.M."/>
            <person name="Tilleman L."/>
            <person name="Duarte A.S."/>
            <person name="Jorrin-Novo J.V."/>
            <person name="Van de Peer Y."/>
            <person name="Deforce D."/>
            <person name="Van Nieuwerburgh F."/>
            <person name="Esteves A.C."/>
            <person name="Alves A."/>
        </authorList>
    </citation>
    <scope>NUCLEOTIDE SEQUENCE [LARGE SCALE GENOMIC DNA]</scope>
    <source>
        <strain evidence="3 4">LA-SOL3</strain>
    </source>
</reference>
<dbReference type="Proteomes" id="UP000325902">
    <property type="component" value="Unassembled WGS sequence"/>
</dbReference>
<evidence type="ECO:0000256" key="1">
    <source>
        <dbReference type="SAM" id="MobiDB-lite"/>
    </source>
</evidence>
<organism evidence="3 4">
    <name type="scientific">Lasiodiplodia theobromae</name>
    <dbReference type="NCBI Taxonomy" id="45133"/>
    <lineage>
        <taxon>Eukaryota</taxon>
        <taxon>Fungi</taxon>
        <taxon>Dikarya</taxon>
        <taxon>Ascomycota</taxon>
        <taxon>Pezizomycotina</taxon>
        <taxon>Dothideomycetes</taxon>
        <taxon>Dothideomycetes incertae sedis</taxon>
        <taxon>Botryosphaeriales</taxon>
        <taxon>Botryosphaeriaceae</taxon>
        <taxon>Lasiodiplodia</taxon>
    </lineage>
</organism>
<evidence type="ECO:0000313" key="4">
    <source>
        <dbReference type="Proteomes" id="UP000325902"/>
    </source>
</evidence>
<keyword evidence="4" id="KW-1185">Reference proteome</keyword>